<dbReference type="FunFam" id="6.10.140.2200:FF:000001">
    <property type="entry name" value="Cbp/p300-interacting transactivator 2 isoform 1"/>
    <property type="match status" value="1"/>
</dbReference>
<keyword evidence="6" id="KW-0805">Transcription regulation</keyword>
<evidence type="ECO:0000313" key="14">
    <source>
        <dbReference type="Proteomes" id="UP001066276"/>
    </source>
</evidence>
<dbReference type="Proteomes" id="UP001066276">
    <property type="component" value="Chromosome 5"/>
</dbReference>
<evidence type="ECO:0000313" key="13">
    <source>
        <dbReference type="EMBL" id="KAJ1155848.1"/>
    </source>
</evidence>
<evidence type="ECO:0000256" key="6">
    <source>
        <dbReference type="ARBA" id="ARBA00023015"/>
    </source>
</evidence>
<dbReference type="PANTHER" id="PTHR17045:SF7">
    <property type="entry name" value="CBP_P300-INTERACTING TRANSACTIVATOR 2"/>
    <property type="match status" value="1"/>
</dbReference>
<accession>A0AAV7RY13</accession>
<dbReference type="GO" id="GO:0005634">
    <property type="term" value="C:nucleus"/>
    <property type="evidence" value="ECO:0007669"/>
    <property type="project" value="UniProtKB-SubCell"/>
</dbReference>
<keyword evidence="5" id="KW-0221">Differentiation</keyword>
<keyword evidence="7" id="KW-0010">Activator</keyword>
<evidence type="ECO:0000256" key="12">
    <source>
        <dbReference type="SAM" id="MobiDB-lite"/>
    </source>
</evidence>
<gene>
    <name evidence="13" type="ORF">NDU88_008573</name>
</gene>
<evidence type="ECO:0000256" key="1">
    <source>
        <dbReference type="ARBA" id="ARBA00004123"/>
    </source>
</evidence>
<dbReference type="GO" id="GO:0007530">
    <property type="term" value="P:sex determination"/>
    <property type="evidence" value="ECO:0007669"/>
    <property type="project" value="TreeGrafter"/>
</dbReference>
<comment type="similarity">
    <text evidence="2">Belongs to the CITED family.</text>
</comment>
<evidence type="ECO:0000256" key="10">
    <source>
        <dbReference type="ARBA" id="ARBA00039289"/>
    </source>
</evidence>
<evidence type="ECO:0000256" key="5">
    <source>
        <dbReference type="ARBA" id="ARBA00022782"/>
    </source>
</evidence>
<organism evidence="13 14">
    <name type="scientific">Pleurodeles waltl</name>
    <name type="common">Iberian ribbed newt</name>
    <dbReference type="NCBI Taxonomy" id="8319"/>
    <lineage>
        <taxon>Eukaryota</taxon>
        <taxon>Metazoa</taxon>
        <taxon>Chordata</taxon>
        <taxon>Craniata</taxon>
        <taxon>Vertebrata</taxon>
        <taxon>Euteleostomi</taxon>
        <taxon>Amphibia</taxon>
        <taxon>Batrachia</taxon>
        <taxon>Caudata</taxon>
        <taxon>Salamandroidea</taxon>
        <taxon>Salamandridae</taxon>
        <taxon>Pleurodelinae</taxon>
        <taxon>Pleurodeles</taxon>
    </lineage>
</organism>
<keyword evidence="9" id="KW-0539">Nucleus</keyword>
<evidence type="ECO:0000256" key="2">
    <source>
        <dbReference type="ARBA" id="ARBA00006967"/>
    </source>
</evidence>
<keyword evidence="8" id="KW-0804">Transcription</keyword>
<dbReference type="InterPro" id="IPR007576">
    <property type="entry name" value="CITED"/>
</dbReference>
<comment type="caution">
    <text evidence="13">The sequence shown here is derived from an EMBL/GenBank/DDBJ whole genome shotgun (WGS) entry which is preliminary data.</text>
</comment>
<keyword evidence="3" id="KW-0217">Developmental protein</keyword>
<evidence type="ECO:0000256" key="4">
    <source>
        <dbReference type="ARBA" id="ARBA00022491"/>
    </source>
</evidence>
<dbReference type="AlphaFoldDB" id="A0AAV7RY13"/>
<dbReference type="Pfam" id="PF04487">
    <property type="entry name" value="CITED"/>
    <property type="match status" value="1"/>
</dbReference>
<evidence type="ECO:0000256" key="11">
    <source>
        <dbReference type="ARBA" id="ARBA00059186"/>
    </source>
</evidence>
<dbReference type="EMBL" id="JANPWB010000009">
    <property type="protein sequence ID" value="KAJ1155848.1"/>
    <property type="molecule type" value="Genomic_DNA"/>
</dbReference>
<reference evidence="13" key="1">
    <citation type="journal article" date="2022" name="bioRxiv">
        <title>Sequencing and chromosome-scale assembly of the giantPleurodeles waltlgenome.</title>
        <authorList>
            <person name="Brown T."/>
            <person name="Elewa A."/>
            <person name="Iarovenko S."/>
            <person name="Subramanian E."/>
            <person name="Araus A.J."/>
            <person name="Petzold A."/>
            <person name="Susuki M."/>
            <person name="Suzuki K.-i.T."/>
            <person name="Hayashi T."/>
            <person name="Toyoda A."/>
            <person name="Oliveira C."/>
            <person name="Osipova E."/>
            <person name="Leigh N.D."/>
            <person name="Simon A."/>
            <person name="Yun M.H."/>
        </authorList>
    </citation>
    <scope>NUCLEOTIDE SEQUENCE</scope>
    <source>
        <strain evidence="13">20211129_DDA</strain>
        <tissue evidence="13">Liver</tissue>
    </source>
</reference>
<keyword evidence="14" id="KW-1185">Reference proteome</keyword>
<dbReference type="GO" id="GO:0003713">
    <property type="term" value="F:transcription coactivator activity"/>
    <property type="evidence" value="ECO:0007669"/>
    <property type="project" value="TreeGrafter"/>
</dbReference>
<dbReference type="GO" id="GO:0030154">
    <property type="term" value="P:cell differentiation"/>
    <property type="evidence" value="ECO:0007669"/>
    <property type="project" value="UniProtKB-KW"/>
</dbReference>
<proteinExistence type="inferred from homology"/>
<comment type="function">
    <text evidence="11">Transcriptional coactivator or corepressor of the p300/CBP-mediated transcription complex. May be involved in sex determination, early gonad development, left-right patterning during embryogenesis and differentiation of the adrenal cortex.</text>
</comment>
<keyword evidence="4" id="KW-0678">Repressor</keyword>
<feature type="region of interest" description="Disordered" evidence="12">
    <location>
        <begin position="30"/>
        <end position="54"/>
    </location>
</feature>
<protein>
    <recommendedName>
        <fullName evidence="10">Cbp/p300-interacting transactivator 2</fullName>
    </recommendedName>
</protein>
<evidence type="ECO:0000256" key="8">
    <source>
        <dbReference type="ARBA" id="ARBA00023163"/>
    </source>
</evidence>
<evidence type="ECO:0000256" key="3">
    <source>
        <dbReference type="ARBA" id="ARBA00022473"/>
    </source>
</evidence>
<name>A0AAV7RY13_PLEWA</name>
<dbReference type="GO" id="GO:0060972">
    <property type="term" value="P:left/right pattern formation"/>
    <property type="evidence" value="ECO:0007669"/>
    <property type="project" value="TreeGrafter"/>
</dbReference>
<comment type="subcellular location">
    <subcellularLocation>
        <location evidence="1">Nucleus</location>
    </subcellularLocation>
</comment>
<evidence type="ECO:0000256" key="9">
    <source>
        <dbReference type="ARBA" id="ARBA00023242"/>
    </source>
</evidence>
<dbReference type="PANTHER" id="PTHR17045">
    <property type="entry name" value="MELANOCYTE SPECIFIC GENE RELATED CITED"/>
    <property type="match status" value="1"/>
</dbReference>
<dbReference type="Gene3D" id="6.10.140.2200">
    <property type="match status" value="1"/>
</dbReference>
<evidence type="ECO:0000256" key="7">
    <source>
        <dbReference type="ARBA" id="ARBA00023159"/>
    </source>
</evidence>
<sequence>MVARVFFSRRINSSWTCEAGAVAWAAAPPPVRQGSEGAGAPHVSPRRGEGADPSKSFAMAEHMMAMNHGRFPDGTGGLHHHPAHRMAMGQFQTQHQQQHHQQQHTYSTVMADHHLHYGAGTMTSNVGVRHAMVQGGVGAVHPGSGMPPTARFSSTQFMGPPVTSQAAQLTASMQLQKLNNQYFTHHAYPHGHYLPELHPAGHPLSTGQQPHFRDCGAKLAPGMAPSSAPVAPPQSVIDTDFIDEEVLMSLVLEMGLDRIKELPELWLGQNEFDFMTDFVCKQQPSRVSC</sequence>